<dbReference type="RefSeq" id="WP_025317265.1">
    <property type="nucleotide sequence ID" value="NZ_CP002082.1"/>
</dbReference>
<sequence length="128" mass="15348">MSETKGKNINYIYIDSKELTDEELSQIKISTSHMAYYKLNFWLNFNFIEFKNLIYYKVLANFLENDHPENFDEFSSVVVNNCKELWSNFEKILNSLVNQKSLREMANNFLIDNKIMTFDELQEYKISL</sequence>
<dbReference type="AlphaFoldDB" id="W0GPA1"/>
<dbReference type="Proteomes" id="UP000019260">
    <property type="component" value="Chromosome"/>
</dbReference>
<accession>W0GPA1</accession>
<organism evidence="1 2">
    <name type="scientific">Spiroplasma mirum ATCC 29335</name>
    <dbReference type="NCBI Taxonomy" id="838561"/>
    <lineage>
        <taxon>Bacteria</taxon>
        <taxon>Bacillati</taxon>
        <taxon>Mycoplasmatota</taxon>
        <taxon>Mollicutes</taxon>
        <taxon>Entomoplasmatales</taxon>
        <taxon>Spiroplasmataceae</taxon>
        <taxon>Spiroplasma</taxon>
    </lineage>
</organism>
<dbReference type="KEGG" id="smir:SMM_0470"/>
<evidence type="ECO:0000313" key="2">
    <source>
        <dbReference type="Proteomes" id="UP000019260"/>
    </source>
</evidence>
<dbReference type="PATRIC" id="fig|838561.3.peg.545"/>
<dbReference type="HOGENOM" id="CLU_1958199_0_0_14"/>
<name>W0GPA1_9MOLU</name>
<proteinExistence type="predicted"/>
<protein>
    <submittedName>
        <fullName evidence="1">Uncharacterized protein</fullName>
    </submittedName>
</protein>
<dbReference type="EMBL" id="CP006720">
    <property type="protein sequence ID" value="AHI57908.1"/>
    <property type="molecule type" value="Genomic_DNA"/>
</dbReference>
<dbReference type="KEGG" id="smia:P344_02815"/>
<keyword evidence="2" id="KW-1185">Reference proteome</keyword>
<evidence type="ECO:0000313" key="1">
    <source>
        <dbReference type="EMBL" id="AHI57908.1"/>
    </source>
</evidence>
<gene>
    <name evidence="1" type="ORF">P344_02815</name>
</gene>
<reference evidence="1 2" key="1">
    <citation type="submission" date="2013-09" db="EMBL/GenBank/DDBJ databases">
        <title>Complete genome sequence of Spiroplasma mirum suckling mouse cataract agent.</title>
        <authorList>
            <person name="Landry C.A."/>
            <person name="Bastian F.O."/>
            <person name="Thune R.L."/>
        </authorList>
    </citation>
    <scope>NUCLEOTIDE SEQUENCE [LARGE SCALE GENOMIC DNA]</scope>
    <source>
        <strain evidence="1 2">SMCA</strain>
    </source>
</reference>